<dbReference type="GO" id="GO:0016746">
    <property type="term" value="F:acyltransferase activity"/>
    <property type="evidence" value="ECO:0007669"/>
    <property type="project" value="UniProtKB-KW"/>
</dbReference>
<dbReference type="Proteomes" id="UP001550853">
    <property type="component" value="Unassembled WGS sequence"/>
</dbReference>
<sequence>MIRNRDATDLDACAAVLAEVHRHSGYPHHWPADPVDWLTPDGLTAAWVAEESGVIVGHAALRGPEISRLYVHPAARGHGIGGLLLRTAHTAALAHGSPPVLEVKSTNLEAVALYERHGWTRTATEEQEWLPGERVVIHRYTAGRPG</sequence>
<keyword evidence="5" id="KW-1185">Reference proteome</keyword>
<dbReference type="CDD" id="cd04301">
    <property type="entry name" value="NAT_SF"/>
    <property type="match status" value="1"/>
</dbReference>
<reference evidence="4 5" key="1">
    <citation type="submission" date="2024-06" db="EMBL/GenBank/DDBJ databases">
        <title>The Natural Products Discovery Center: Release of the First 8490 Sequenced Strains for Exploring Actinobacteria Biosynthetic Diversity.</title>
        <authorList>
            <person name="Kalkreuter E."/>
            <person name="Kautsar S.A."/>
            <person name="Yang D."/>
            <person name="Bader C.D."/>
            <person name="Teijaro C.N."/>
            <person name="Fluegel L."/>
            <person name="Davis C.M."/>
            <person name="Simpson J.R."/>
            <person name="Lauterbach L."/>
            <person name="Steele A.D."/>
            <person name="Gui C."/>
            <person name="Meng S."/>
            <person name="Li G."/>
            <person name="Viehrig K."/>
            <person name="Ye F."/>
            <person name="Su P."/>
            <person name="Kiefer A.F."/>
            <person name="Nichols A."/>
            <person name="Cepeda A.J."/>
            <person name="Yan W."/>
            <person name="Fan B."/>
            <person name="Jiang Y."/>
            <person name="Adhikari A."/>
            <person name="Zheng C.-J."/>
            <person name="Schuster L."/>
            <person name="Cowan T.M."/>
            <person name="Smanski M.J."/>
            <person name="Chevrette M.G."/>
            <person name="De Carvalho L.P.S."/>
            <person name="Shen B."/>
        </authorList>
    </citation>
    <scope>NUCLEOTIDE SEQUENCE [LARGE SCALE GENOMIC DNA]</scope>
    <source>
        <strain evidence="4 5">NPDC033039</strain>
    </source>
</reference>
<dbReference type="PROSITE" id="PS51186">
    <property type="entry name" value="GNAT"/>
    <property type="match status" value="1"/>
</dbReference>
<dbReference type="RefSeq" id="WP_051739293.1">
    <property type="nucleotide sequence ID" value="NZ_JBEZVI010000041.1"/>
</dbReference>
<dbReference type="SUPFAM" id="SSF55729">
    <property type="entry name" value="Acyl-CoA N-acyltransferases (Nat)"/>
    <property type="match status" value="1"/>
</dbReference>
<evidence type="ECO:0000256" key="1">
    <source>
        <dbReference type="ARBA" id="ARBA00022679"/>
    </source>
</evidence>
<dbReference type="EMBL" id="JBEZVI010000041">
    <property type="protein sequence ID" value="MEU3714320.1"/>
    <property type="molecule type" value="Genomic_DNA"/>
</dbReference>
<proteinExistence type="predicted"/>
<dbReference type="Pfam" id="PF13673">
    <property type="entry name" value="Acetyltransf_10"/>
    <property type="match status" value="1"/>
</dbReference>
<dbReference type="PANTHER" id="PTHR43877">
    <property type="entry name" value="AMINOALKYLPHOSPHONATE N-ACETYLTRANSFERASE-RELATED-RELATED"/>
    <property type="match status" value="1"/>
</dbReference>
<gene>
    <name evidence="4" type="ORF">AB0E61_30005</name>
</gene>
<accession>A0ABV2Z8J3</accession>
<comment type="caution">
    <text evidence="4">The sequence shown here is derived from an EMBL/GenBank/DDBJ whole genome shotgun (WGS) entry which is preliminary data.</text>
</comment>
<dbReference type="EC" id="2.3.1.-" evidence="4"/>
<dbReference type="InterPro" id="IPR000182">
    <property type="entry name" value="GNAT_dom"/>
</dbReference>
<keyword evidence="1 4" id="KW-0808">Transferase</keyword>
<dbReference type="InterPro" id="IPR050832">
    <property type="entry name" value="Bact_Acetyltransf"/>
</dbReference>
<dbReference type="PANTHER" id="PTHR43877:SF2">
    <property type="entry name" value="AMINOALKYLPHOSPHONATE N-ACETYLTRANSFERASE-RELATED"/>
    <property type="match status" value="1"/>
</dbReference>
<protein>
    <submittedName>
        <fullName evidence="4">GNAT family N-acetyltransferase</fullName>
        <ecNumber evidence="4">2.3.1.-</ecNumber>
    </submittedName>
</protein>
<dbReference type="InterPro" id="IPR016181">
    <property type="entry name" value="Acyl_CoA_acyltransferase"/>
</dbReference>
<evidence type="ECO:0000313" key="5">
    <source>
        <dbReference type="Proteomes" id="UP001550853"/>
    </source>
</evidence>
<evidence type="ECO:0000259" key="3">
    <source>
        <dbReference type="PROSITE" id="PS51186"/>
    </source>
</evidence>
<feature type="domain" description="N-acetyltransferase" evidence="3">
    <location>
        <begin position="1"/>
        <end position="143"/>
    </location>
</feature>
<name>A0ABV2Z8J3_9ACTN</name>
<organism evidence="4 5">
    <name type="scientific">Streptomyces catenulae</name>
    <dbReference type="NCBI Taxonomy" id="66875"/>
    <lineage>
        <taxon>Bacteria</taxon>
        <taxon>Bacillati</taxon>
        <taxon>Actinomycetota</taxon>
        <taxon>Actinomycetes</taxon>
        <taxon>Kitasatosporales</taxon>
        <taxon>Streptomycetaceae</taxon>
        <taxon>Streptomyces</taxon>
    </lineage>
</organism>
<evidence type="ECO:0000256" key="2">
    <source>
        <dbReference type="ARBA" id="ARBA00023315"/>
    </source>
</evidence>
<dbReference type="Gene3D" id="3.40.630.30">
    <property type="match status" value="1"/>
</dbReference>
<keyword evidence="2 4" id="KW-0012">Acyltransferase</keyword>
<evidence type="ECO:0000313" key="4">
    <source>
        <dbReference type="EMBL" id="MEU3714320.1"/>
    </source>
</evidence>